<proteinExistence type="inferred from homology"/>
<dbReference type="PANTHER" id="PTHR36536:SF3">
    <property type="entry name" value="UPF0111 PROTEIN HI_1603"/>
    <property type="match status" value="1"/>
</dbReference>
<keyword evidence="3" id="KW-1185">Reference proteome</keyword>
<dbReference type="SUPFAM" id="SSF109755">
    <property type="entry name" value="PhoU-like"/>
    <property type="match status" value="1"/>
</dbReference>
<sequence length="226" mass="25642">MLSTNPMAALFGKSPFKPLQQHMRCVIDCVSEVPALFDALVAGDQRQLDAQKDKIFAKEHEADLIKNELRDHLPRSMLLAVDRRDLLELLATQDAIANIAQDIAGLLVERRMEVCEGMAEPLTRFVVRCVATCEQAHKIIEQLDELLEMGFRGREVEQVEAMILELGHMESDTDVMGMSLSRALFAQEDSIKPVSVMFWYQLIQWVGNLADYAERVGDRLRLMIAR</sequence>
<dbReference type="InterPro" id="IPR018445">
    <property type="entry name" value="Put_Phosphate_transp_reg"/>
</dbReference>
<dbReference type="Proteomes" id="UP000020218">
    <property type="component" value="Unassembled WGS sequence"/>
</dbReference>
<dbReference type="InterPro" id="IPR038078">
    <property type="entry name" value="PhoU-like_sf"/>
</dbReference>
<accession>A0A011NVK9</accession>
<dbReference type="PANTHER" id="PTHR36536">
    <property type="entry name" value="UPF0111 PROTEIN HI_1603"/>
    <property type="match status" value="1"/>
</dbReference>
<evidence type="ECO:0008006" key="4">
    <source>
        <dbReference type="Google" id="ProtNLM"/>
    </source>
</evidence>
<dbReference type="Pfam" id="PF01865">
    <property type="entry name" value="PhoU_div"/>
    <property type="match status" value="1"/>
</dbReference>
<evidence type="ECO:0000313" key="3">
    <source>
        <dbReference type="Proteomes" id="UP000020218"/>
    </source>
</evidence>
<dbReference type="AlphaFoldDB" id="A0A011NVK9"/>
<reference evidence="2" key="1">
    <citation type="submission" date="2014-02" db="EMBL/GenBank/DDBJ databases">
        <title>Expanding our view of genomic diversity in Candidatus Accumulibacter clades.</title>
        <authorList>
            <person name="Skennerton C.T."/>
            <person name="Barr J.J."/>
            <person name="Slater F.R."/>
            <person name="Bond P.L."/>
            <person name="Tyson G.W."/>
        </authorList>
    </citation>
    <scope>NUCLEOTIDE SEQUENCE [LARGE SCALE GENOMIC DNA]</scope>
</reference>
<dbReference type="PATRIC" id="fig|1454001.3.peg.1077"/>
<comment type="similarity">
    <text evidence="1">Belongs to the UPF0111 family.</text>
</comment>
<evidence type="ECO:0000256" key="1">
    <source>
        <dbReference type="ARBA" id="ARBA00008591"/>
    </source>
</evidence>
<dbReference type="InterPro" id="IPR002727">
    <property type="entry name" value="DUF47"/>
</dbReference>
<dbReference type="NCBIfam" id="TIGR00153">
    <property type="entry name" value="TIGR00153 family protein"/>
    <property type="match status" value="1"/>
</dbReference>
<organism evidence="2 3">
    <name type="scientific">Candidatus Accumulibacter adjunctus</name>
    <dbReference type="NCBI Taxonomy" id="1454001"/>
    <lineage>
        <taxon>Bacteria</taxon>
        <taxon>Pseudomonadati</taxon>
        <taxon>Pseudomonadota</taxon>
        <taxon>Betaproteobacteria</taxon>
        <taxon>Candidatus Accumulibacter</taxon>
    </lineage>
</organism>
<gene>
    <name evidence="2" type="ORF">AW08_00939</name>
</gene>
<dbReference type="Gene3D" id="1.20.58.220">
    <property type="entry name" value="Phosphate transport system protein phou homolog 2, domain 2"/>
    <property type="match status" value="1"/>
</dbReference>
<protein>
    <recommendedName>
        <fullName evidence="4">TIGR00153 family protein</fullName>
    </recommendedName>
</protein>
<name>A0A011NVK9_9PROT</name>
<dbReference type="STRING" id="1454001.AW08_00939"/>
<dbReference type="EMBL" id="JFAX01000004">
    <property type="protein sequence ID" value="EXI68627.1"/>
    <property type="molecule type" value="Genomic_DNA"/>
</dbReference>
<evidence type="ECO:0000313" key="2">
    <source>
        <dbReference type="EMBL" id="EXI68627.1"/>
    </source>
</evidence>
<comment type="caution">
    <text evidence="2">The sequence shown here is derived from an EMBL/GenBank/DDBJ whole genome shotgun (WGS) entry which is preliminary data.</text>
</comment>